<sequence length="125" mass="14867">AAETFPKYYRRHLVPTIYRDVSPKIKYWNKKQQEVTTTIALSQRLTQDVGENSHLKLDWMIQWMKESGLIFEEFARYNNIWVPNYTPDMFGPTNMEQEEEAHESEEEGENKEDDGSKEIDFKEGD</sequence>
<organism evidence="2 3">
    <name type="scientific">Gossypium laxum</name>
    <dbReference type="NCBI Taxonomy" id="34288"/>
    <lineage>
        <taxon>Eukaryota</taxon>
        <taxon>Viridiplantae</taxon>
        <taxon>Streptophyta</taxon>
        <taxon>Embryophyta</taxon>
        <taxon>Tracheophyta</taxon>
        <taxon>Spermatophyta</taxon>
        <taxon>Magnoliopsida</taxon>
        <taxon>eudicotyledons</taxon>
        <taxon>Gunneridae</taxon>
        <taxon>Pentapetalae</taxon>
        <taxon>rosids</taxon>
        <taxon>malvids</taxon>
        <taxon>Malvales</taxon>
        <taxon>Malvaceae</taxon>
        <taxon>Malvoideae</taxon>
        <taxon>Gossypium</taxon>
    </lineage>
</organism>
<evidence type="ECO:0000256" key="1">
    <source>
        <dbReference type="SAM" id="MobiDB-lite"/>
    </source>
</evidence>
<dbReference type="Proteomes" id="UP000593574">
    <property type="component" value="Unassembled WGS sequence"/>
</dbReference>
<gene>
    <name evidence="2" type="ORF">Golax_015073</name>
</gene>
<evidence type="ECO:0000313" key="2">
    <source>
        <dbReference type="EMBL" id="MBA0716224.1"/>
    </source>
</evidence>
<comment type="caution">
    <text evidence="2">The sequence shown here is derived from an EMBL/GenBank/DDBJ whole genome shotgun (WGS) entry which is preliminary data.</text>
</comment>
<reference evidence="2 3" key="1">
    <citation type="journal article" date="2019" name="Genome Biol. Evol.">
        <title>Insights into the evolution of the New World diploid cottons (Gossypium, subgenus Houzingenia) based on genome sequencing.</title>
        <authorList>
            <person name="Grover C.E."/>
            <person name="Arick M.A. 2nd"/>
            <person name="Thrash A."/>
            <person name="Conover J.L."/>
            <person name="Sanders W.S."/>
            <person name="Peterson D.G."/>
            <person name="Frelichowski J.E."/>
            <person name="Scheffler J.A."/>
            <person name="Scheffler B.E."/>
            <person name="Wendel J.F."/>
        </authorList>
    </citation>
    <scope>NUCLEOTIDE SEQUENCE [LARGE SCALE GENOMIC DNA]</scope>
    <source>
        <strain evidence="2">4</strain>
        <tissue evidence="2">Leaf</tissue>
    </source>
</reference>
<dbReference type="AlphaFoldDB" id="A0A7J8ZY38"/>
<protein>
    <submittedName>
        <fullName evidence="2">Uncharacterized protein</fullName>
    </submittedName>
</protein>
<feature type="compositionally biased region" description="Acidic residues" evidence="1">
    <location>
        <begin position="96"/>
        <end position="112"/>
    </location>
</feature>
<feature type="compositionally biased region" description="Basic and acidic residues" evidence="1">
    <location>
        <begin position="113"/>
        <end position="125"/>
    </location>
</feature>
<accession>A0A7J8ZY38</accession>
<keyword evidence="3" id="KW-1185">Reference proteome</keyword>
<proteinExistence type="predicted"/>
<feature type="region of interest" description="Disordered" evidence="1">
    <location>
        <begin position="89"/>
        <end position="125"/>
    </location>
</feature>
<dbReference type="EMBL" id="JABEZV010000007">
    <property type="protein sequence ID" value="MBA0716224.1"/>
    <property type="molecule type" value="Genomic_DNA"/>
</dbReference>
<name>A0A7J8ZY38_9ROSI</name>
<feature type="non-terminal residue" evidence="2">
    <location>
        <position position="1"/>
    </location>
</feature>
<evidence type="ECO:0000313" key="3">
    <source>
        <dbReference type="Proteomes" id="UP000593574"/>
    </source>
</evidence>